<accession>A0A2N4U0V4</accession>
<dbReference type="OrthoDB" id="958273at2"/>
<comment type="caution">
    <text evidence="6">The sequence shown here is derived from an EMBL/GenBank/DDBJ whole genome shotgun (WGS) entry which is preliminary data.</text>
</comment>
<dbReference type="GO" id="GO:0055085">
    <property type="term" value="P:transmembrane transport"/>
    <property type="evidence" value="ECO:0007669"/>
    <property type="project" value="InterPro"/>
</dbReference>
<keyword evidence="3 5" id="KW-1133">Transmembrane helix</keyword>
<dbReference type="AlphaFoldDB" id="A0A2N4U0V4"/>
<gene>
    <name evidence="6" type="ORF">CR159_16780</name>
</gene>
<dbReference type="EMBL" id="PDNW01000017">
    <property type="protein sequence ID" value="PLC48640.1"/>
    <property type="molecule type" value="Genomic_DNA"/>
</dbReference>
<comment type="subcellular location">
    <subcellularLocation>
        <location evidence="1">Membrane</location>
        <topology evidence="1">Multi-pass membrane protein</topology>
    </subcellularLocation>
</comment>
<keyword evidence="2 5" id="KW-0812">Transmembrane</keyword>
<protein>
    <submittedName>
        <fullName evidence="6">Uncharacterized protein</fullName>
    </submittedName>
</protein>
<feature type="transmembrane region" description="Helical" evidence="5">
    <location>
        <begin position="6"/>
        <end position="27"/>
    </location>
</feature>
<evidence type="ECO:0000313" key="6">
    <source>
        <dbReference type="EMBL" id="PLC48640.1"/>
    </source>
</evidence>
<dbReference type="Pfam" id="PF03595">
    <property type="entry name" value="SLAC1"/>
    <property type="match status" value="1"/>
</dbReference>
<evidence type="ECO:0000256" key="2">
    <source>
        <dbReference type="ARBA" id="ARBA00022692"/>
    </source>
</evidence>
<dbReference type="Proteomes" id="UP000234190">
    <property type="component" value="Unassembled WGS sequence"/>
</dbReference>
<name>A0A2N4U0V4_9BURK</name>
<dbReference type="InterPro" id="IPR038665">
    <property type="entry name" value="Voltage-dep_anion_channel_sf"/>
</dbReference>
<dbReference type="Gene3D" id="1.50.10.150">
    <property type="entry name" value="Voltage-dependent anion channel"/>
    <property type="match status" value="1"/>
</dbReference>
<evidence type="ECO:0000256" key="1">
    <source>
        <dbReference type="ARBA" id="ARBA00004141"/>
    </source>
</evidence>
<organism evidence="6 7">
    <name type="scientific">Pollutimonas subterranea</name>
    <dbReference type="NCBI Taxonomy" id="2045210"/>
    <lineage>
        <taxon>Bacteria</taxon>
        <taxon>Pseudomonadati</taxon>
        <taxon>Pseudomonadota</taxon>
        <taxon>Betaproteobacteria</taxon>
        <taxon>Burkholderiales</taxon>
        <taxon>Alcaligenaceae</taxon>
        <taxon>Pollutimonas</taxon>
    </lineage>
</organism>
<sequence length="65" mass="7452">MRYDPLYWAAVFPLGMYAASTWEVNAAMGFDFLQAVPKLFFFIAIAAWGLAFIGMLRRVFRTLIP</sequence>
<dbReference type="InterPro" id="IPR004695">
    <property type="entry name" value="SLAC1/Mae1/Ssu1/TehA"/>
</dbReference>
<dbReference type="RefSeq" id="WP_102075127.1">
    <property type="nucleotide sequence ID" value="NZ_PDNW01000017.1"/>
</dbReference>
<keyword evidence="7" id="KW-1185">Reference proteome</keyword>
<evidence type="ECO:0000256" key="3">
    <source>
        <dbReference type="ARBA" id="ARBA00022989"/>
    </source>
</evidence>
<evidence type="ECO:0000313" key="7">
    <source>
        <dbReference type="Proteomes" id="UP000234190"/>
    </source>
</evidence>
<feature type="transmembrane region" description="Helical" evidence="5">
    <location>
        <begin position="39"/>
        <end position="60"/>
    </location>
</feature>
<reference evidence="6 7" key="1">
    <citation type="submission" date="2017-10" db="EMBL/GenBank/DDBJ databases">
        <title>Two draft genome sequences of Pusillimonas sp. strains isolated from a nitrate- and radionuclide-contaminated groundwater in Russia.</title>
        <authorList>
            <person name="Grouzdev D.S."/>
            <person name="Tourova T.P."/>
            <person name="Goeva M.A."/>
            <person name="Babich T.L."/>
            <person name="Sokolova D.S."/>
            <person name="Abdullin R."/>
            <person name="Poltaraus A.B."/>
            <person name="Toshchakov S.V."/>
            <person name="Nazina T.N."/>
        </authorList>
    </citation>
    <scope>NUCLEOTIDE SEQUENCE [LARGE SCALE GENOMIC DNA]</scope>
    <source>
        <strain evidence="6 7">JR1/69-3-13</strain>
    </source>
</reference>
<proteinExistence type="predicted"/>
<dbReference type="GO" id="GO:0016020">
    <property type="term" value="C:membrane"/>
    <property type="evidence" value="ECO:0007669"/>
    <property type="project" value="UniProtKB-SubCell"/>
</dbReference>
<keyword evidence="4 5" id="KW-0472">Membrane</keyword>
<evidence type="ECO:0000256" key="5">
    <source>
        <dbReference type="SAM" id="Phobius"/>
    </source>
</evidence>
<evidence type="ECO:0000256" key="4">
    <source>
        <dbReference type="ARBA" id="ARBA00023136"/>
    </source>
</evidence>